<evidence type="ECO:0000313" key="1">
    <source>
        <dbReference type="EMBL" id="BDZ52191.1"/>
    </source>
</evidence>
<protein>
    <submittedName>
        <fullName evidence="1">Protein-tyrosine-phosphatase</fullName>
    </submittedName>
</protein>
<keyword evidence="2" id="KW-1185">Reference proteome</keyword>
<sequence>MTTTSTLTNLREVGGAGFQRGRTRTVLRANTEALPASVYPASLATVVDLRRDDEIAAVEHPLRSLPGYRRVPLFDPSVSEAAADAISLEDQYTDWLWRHRATIAEVFRAIAAAAPGDVLVCCSAGKDRTGVVSMLLARLWGADLDRIGADYAETGPRLADRFAREREESQDLERTTTMQRCVPETAVHVVRHVESEFGSVTDYLRAIGLTDDEIDGL</sequence>
<dbReference type="SUPFAM" id="SSF52799">
    <property type="entry name" value="(Phosphotyrosine protein) phosphatases II"/>
    <property type="match status" value="1"/>
</dbReference>
<dbReference type="InterPro" id="IPR026893">
    <property type="entry name" value="Tyr/Ser_Pase_IphP-type"/>
</dbReference>
<dbReference type="Gene3D" id="3.90.190.10">
    <property type="entry name" value="Protein tyrosine phosphatase superfamily"/>
    <property type="match status" value="1"/>
</dbReference>
<gene>
    <name evidence="1" type="ORF">GCM10025867_44320</name>
</gene>
<dbReference type="EMBL" id="AP027732">
    <property type="protein sequence ID" value="BDZ52191.1"/>
    <property type="molecule type" value="Genomic_DNA"/>
</dbReference>
<organism evidence="1 2">
    <name type="scientific">Frondihabitans sucicola</name>
    <dbReference type="NCBI Taxonomy" id="1268041"/>
    <lineage>
        <taxon>Bacteria</taxon>
        <taxon>Bacillati</taxon>
        <taxon>Actinomycetota</taxon>
        <taxon>Actinomycetes</taxon>
        <taxon>Micrococcales</taxon>
        <taxon>Microbacteriaceae</taxon>
        <taxon>Frondihabitans</taxon>
    </lineage>
</organism>
<name>A0ABM8GUS8_9MICO</name>
<reference evidence="2" key="1">
    <citation type="journal article" date="2019" name="Int. J. Syst. Evol. Microbiol.">
        <title>The Global Catalogue of Microorganisms (GCM) 10K type strain sequencing project: providing services to taxonomists for standard genome sequencing and annotation.</title>
        <authorList>
            <consortium name="The Broad Institute Genomics Platform"/>
            <consortium name="The Broad Institute Genome Sequencing Center for Infectious Disease"/>
            <person name="Wu L."/>
            <person name="Ma J."/>
        </authorList>
    </citation>
    <scope>NUCLEOTIDE SEQUENCE [LARGE SCALE GENOMIC DNA]</scope>
    <source>
        <strain evidence="2">NBRC 108728</strain>
    </source>
</reference>
<dbReference type="InterPro" id="IPR029021">
    <property type="entry name" value="Prot-tyrosine_phosphatase-like"/>
</dbReference>
<dbReference type="RefSeq" id="WP_286344815.1">
    <property type="nucleotide sequence ID" value="NZ_AP027732.1"/>
</dbReference>
<dbReference type="Pfam" id="PF13350">
    <property type="entry name" value="Y_phosphatase3"/>
    <property type="match status" value="1"/>
</dbReference>
<dbReference type="Proteomes" id="UP001321486">
    <property type="component" value="Chromosome"/>
</dbReference>
<evidence type="ECO:0000313" key="2">
    <source>
        <dbReference type="Proteomes" id="UP001321486"/>
    </source>
</evidence>
<accession>A0ABM8GUS8</accession>
<proteinExistence type="predicted"/>